<name>A0A7X0U1G1_9ACTN</name>
<dbReference type="Proteomes" id="UP000565579">
    <property type="component" value="Unassembled WGS sequence"/>
</dbReference>
<organism evidence="2 3">
    <name type="scientific">Nonomuraea rubra</name>
    <dbReference type="NCBI Taxonomy" id="46180"/>
    <lineage>
        <taxon>Bacteria</taxon>
        <taxon>Bacillati</taxon>
        <taxon>Actinomycetota</taxon>
        <taxon>Actinomycetes</taxon>
        <taxon>Streptosporangiales</taxon>
        <taxon>Streptosporangiaceae</taxon>
        <taxon>Nonomuraea</taxon>
    </lineage>
</organism>
<sequence length="162" mass="16418">MVDVDRPRRWPAYAVALLLLGYAAGKAVFALQARLGFPGGPPVPAAEAAAYLLDPAFAQWLASASGVVGACVALATVTPFGRWVSRTLMLVVLAVMTLAVVGGGGIMALDGFVGIGVGWQWYHGVLGLVAIGATVEMSRSYLVATRPARRPGGASAAPGAGG</sequence>
<evidence type="ECO:0000313" key="3">
    <source>
        <dbReference type="Proteomes" id="UP000565579"/>
    </source>
</evidence>
<dbReference type="EMBL" id="JACHMI010000001">
    <property type="protein sequence ID" value="MBB6551399.1"/>
    <property type="molecule type" value="Genomic_DNA"/>
</dbReference>
<keyword evidence="3" id="KW-1185">Reference proteome</keyword>
<dbReference type="RefSeq" id="WP_185105479.1">
    <property type="nucleotide sequence ID" value="NZ_BAAAXY010000234.1"/>
</dbReference>
<keyword evidence="1" id="KW-0472">Membrane</keyword>
<reference evidence="2 3" key="1">
    <citation type="submission" date="2020-08" db="EMBL/GenBank/DDBJ databases">
        <title>Sequencing the genomes of 1000 actinobacteria strains.</title>
        <authorList>
            <person name="Klenk H.-P."/>
        </authorList>
    </citation>
    <scope>NUCLEOTIDE SEQUENCE [LARGE SCALE GENOMIC DNA]</scope>
    <source>
        <strain evidence="2 3">DSM 43768</strain>
    </source>
</reference>
<comment type="caution">
    <text evidence="2">The sequence shown here is derived from an EMBL/GenBank/DDBJ whole genome shotgun (WGS) entry which is preliminary data.</text>
</comment>
<evidence type="ECO:0000313" key="2">
    <source>
        <dbReference type="EMBL" id="MBB6551399.1"/>
    </source>
</evidence>
<dbReference type="AlphaFoldDB" id="A0A7X0U1G1"/>
<keyword evidence="1" id="KW-1133">Transmembrane helix</keyword>
<protein>
    <submittedName>
        <fullName evidence="2">Uncharacterized protein</fullName>
    </submittedName>
</protein>
<gene>
    <name evidence="2" type="ORF">HD593_006194</name>
</gene>
<evidence type="ECO:0000256" key="1">
    <source>
        <dbReference type="SAM" id="Phobius"/>
    </source>
</evidence>
<feature type="transmembrane region" description="Helical" evidence="1">
    <location>
        <begin position="12"/>
        <end position="37"/>
    </location>
</feature>
<proteinExistence type="predicted"/>
<accession>A0A7X0U1G1</accession>
<keyword evidence="1" id="KW-0812">Transmembrane</keyword>
<feature type="transmembrane region" description="Helical" evidence="1">
    <location>
        <begin position="57"/>
        <end position="76"/>
    </location>
</feature>
<feature type="transmembrane region" description="Helical" evidence="1">
    <location>
        <begin position="88"/>
        <end position="109"/>
    </location>
</feature>
<feature type="transmembrane region" description="Helical" evidence="1">
    <location>
        <begin position="121"/>
        <end position="142"/>
    </location>
</feature>